<name>A0ABQ9C6N8_9ROSI</name>
<feature type="transmembrane region" description="Helical" evidence="1">
    <location>
        <begin position="28"/>
        <end position="46"/>
    </location>
</feature>
<evidence type="ECO:0000256" key="1">
    <source>
        <dbReference type="SAM" id="Phobius"/>
    </source>
</evidence>
<dbReference type="Gene3D" id="1.20.1130.10">
    <property type="entry name" value="Photosystem I PsaA/PsaB"/>
    <property type="match status" value="1"/>
</dbReference>
<keyword evidence="3" id="KW-1185">Reference proteome</keyword>
<dbReference type="Pfam" id="PF00223">
    <property type="entry name" value="PsaA_PsaB"/>
    <property type="match status" value="1"/>
</dbReference>
<dbReference type="Proteomes" id="UP001141253">
    <property type="component" value="Chromosome 1"/>
</dbReference>
<dbReference type="PANTHER" id="PTHR30128:SF19">
    <property type="entry name" value="PHOTOSYSTEM I P700 CHLOROPHYLL A APOPROTEIN A1-RELATED"/>
    <property type="match status" value="1"/>
</dbReference>
<keyword evidence="1" id="KW-0472">Membrane</keyword>
<sequence>MNGWLRNFLWAKASQVIQSYGSSLSADGLFFLGTHFVWDFSLMFLFSGHGKNLLNQSYMGS</sequence>
<keyword evidence="1" id="KW-0812">Transmembrane</keyword>
<evidence type="ECO:0000313" key="2">
    <source>
        <dbReference type="EMBL" id="KAJ6394589.1"/>
    </source>
</evidence>
<dbReference type="InterPro" id="IPR001280">
    <property type="entry name" value="PSI_PsaA/B"/>
</dbReference>
<evidence type="ECO:0000313" key="3">
    <source>
        <dbReference type="Proteomes" id="UP001141253"/>
    </source>
</evidence>
<comment type="caution">
    <text evidence="2">The sequence shown here is derived from an EMBL/GenBank/DDBJ whole genome shotgun (WGS) entry which is preliminary data.</text>
</comment>
<dbReference type="SUPFAM" id="SSF81558">
    <property type="entry name" value="Photosystem I subunits PsaA/PsaB"/>
    <property type="match status" value="1"/>
</dbReference>
<reference evidence="2" key="2">
    <citation type="journal article" date="2023" name="Int. J. Mol. Sci.">
        <title>De Novo Assembly and Annotation of 11 Diverse Shrub Willow (Salix) Genomes Reveals Novel Gene Organization in Sex-Linked Regions.</title>
        <authorList>
            <person name="Hyden B."/>
            <person name="Feng K."/>
            <person name="Yates T.B."/>
            <person name="Jawdy S."/>
            <person name="Cereghino C."/>
            <person name="Smart L.B."/>
            <person name="Muchero W."/>
        </authorList>
    </citation>
    <scope>NUCLEOTIDE SEQUENCE</scope>
    <source>
        <tissue evidence="2">Shoot tip</tissue>
    </source>
</reference>
<dbReference type="InterPro" id="IPR036408">
    <property type="entry name" value="PSI_PsaA/B_sf"/>
</dbReference>
<reference evidence="2" key="1">
    <citation type="submission" date="2022-10" db="EMBL/GenBank/DDBJ databases">
        <authorList>
            <person name="Hyden B.L."/>
            <person name="Feng K."/>
            <person name="Yates T."/>
            <person name="Jawdy S."/>
            <person name="Smart L.B."/>
            <person name="Muchero W."/>
        </authorList>
    </citation>
    <scope>NUCLEOTIDE SEQUENCE</scope>
    <source>
        <tissue evidence="2">Shoot tip</tissue>
    </source>
</reference>
<accession>A0ABQ9C6N8</accession>
<proteinExistence type="predicted"/>
<dbReference type="EMBL" id="JAPFFI010000005">
    <property type="protein sequence ID" value="KAJ6394589.1"/>
    <property type="molecule type" value="Genomic_DNA"/>
</dbReference>
<gene>
    <name evidence="2" type="ORF">OIU77_023739</name>
</gene>
<evidence type="ECO:0008006" key="4">
    <source>
        <dbReference type="Google" id="ProtNLM"/>
    </source>
</evidence>
<protein>
    <recommendedName>
        <fullName evidence="4">Photosystem I P700 apoprotein A2</fullName>
    </recommendedName>
</protein>
<organism evidence="2 3">
    <name type="scientific">Salix suchowensis</name>
    <dbReference type="NCBI Taxonomy" id="1278906"/>
    <lineage>
        <taxon>Eukaryota</taxon>
        <taxon>Viridiplantae</taxon>
        <taxon>Streptophyta</taxon>
        <taxon>Embryophyta</taxon>
        <taxon>Tracheophyta</taxon>
        <taxon>Spermatophyta</taxon>
        <taxon>Magnoliopsida</taxon>
        <taxon>eudicotyledons</taxon>
        <taxon>Gunneridae</taxon>
        <taxon>Pentapetalae</taxon>
        <taxon>rosids</taxon>
        <taxon>fabids</taxon>
        <taxon>Malpighiales</taxon>
        <taxon>Salicaceae</taxon>
        <taxon>Saliceae</taxon>
        <taxon>Salix</taxon>
    </lineage>
</organism>
<keyword evidence="1" id="KW-1133">Transmembrane helix</keyword>
<dbReference type="PANTHER" id="PTHR30128">
    <property type="entry name" value="OUTER MEMBRANE PROTEIN, OMPA-RELATED"/>
    <property type="match status" value="1"/>
</dbReference>